<evidence type="ECO:0000256" key="6">
    <source>
        <dbReference type="ARBA" id="ARBA00023157"/>
    </source>
</evidence>
<dbReference type="Pfam" id="PF00720">
    <property type="entry name" value="SSI"/>
    <property type="match status" value="1"/>
</dbReference>
<dbReference type="InterPro" id="IPR036819">
    <property type="entry name" value="Subtilisin_inhibitor-like_sf"/>
</dbReference>
<evidence type="ECO:0000256" key="1">
    <source>
        <dbReference type="ARBA" id="ARBA00004613"/>
    </source>
</evidence>
<accession>A0A4R4SIR9</accession>
<proteinExistence type="inferred from homology"/>
<feature type="domain" description="Subtilisin inhibitor" evidence="7">
    <location>
        <begin position="31"/>
        <end position="110"/>
    </location>
</feature>
<dbReference type="GO" id="GO:0005576">
    <property type="term" value="C:extracellular region"/>
    <property type="evidence" value="ECO:0007669"/>
    <property type="project" value="UniProtKB-SubCell"/>
</dbReference>
<comment type="subcellular location">
    <subcellularLocation>
        <location evidence="1">Secreted</location>
    </subcellularLocation>
</comment>
<comment type="similarity">
    <text evidence="2">Belongs to the protease inhibitor I16 (SSI) family.</text>
</comment>
<protein>
    <recommendedName>
        <fullName evidence="7">Subtilisin inhibitor domain-containing protein</fullName>
    </recommendedName>
</protein>
<dbReference type="InterPro" id="IPR020054">
    <property type="entry name" value="Prot_inh_SSI_I16_CS"/>
</dbReference>
<dbReference type="SUPFAM" id="SSF55399">
    <property type="entry name" value="Subtilisin inhibitor"/>
    <property type="match status" value="1"/>
</dbReference>
<dbReference type="EMBL" id="SMKI01000673">
    <property type="protein sequence ID" value="TDC62209.1"/>
    <property type="molecule type" value="Genomic_DNA"/>
</dbReference>
<keyword evidence="4" id="KW-0646">Protease inhibitor</keyword>
<evidence type="ECO:0000256" key="3">
    <source>
        <dbReference type="ARBA" id="ARBA00022525"/>
    </source>
</evidence>
<keyword evidence="9" id="KW-1185">Reference proteome</keyword>
<keyword evidence="6" id="KW-1015">Disulfide bond</keyword>
<evidence type="ECO:0000313" key="9">
    <source>
        <dbReference type="Proteomes" id="UP000295345"/>
    </source>
</evidence>
<comment type="caution">
    <text evidence="8">The sequence shown here is derived from an EMBL/GenBank/DDBJ whole genome shotgun (WGS) entry which is preliminary data.</text>
</comment>
<dbReference type="Gene3D" id="3.30.350.10">
    <property type="entry name" value="Subtilisin inhibitor-like"/>
    <property type="match status" value="1"/>
</dbReference>
<gene>
    <name evidence="8" type="ORF">E1283_34490</name>
</gene>
<name>A0A4R4SIR9_9ACTN</name>
<dbReference type="GO" id="GO:0004867">
    <property type="term" value="F:serine-type endopeptidase inhibitor activity"/>
    <property type="evidence" value="ECO:0007669"/>
    <property type="project" value="UniProtKB-KW"/>
</dbReference>
<dbReference type="AlphaFoldDB" id="A0A4R4SIR9"/>
<evidence type="ECO:0000259" key="7">
    <source>
        <dbReference type="Pfam" id="PF00720"/>
    </source>
</evidence>
<dbReference type="PROSITE" id="PS00999">
    <property type="entry name" value="SSI"/>
    <property type="match status" value="1"/>
</dbReference>
<reference evidence="8 9" key="1">
    <citation type="submission" date="2019-03" db="EMBL/GenBank/DDBJ databases">
        <title>Draft genome sequences of novel Actinobacteria.</title>
        <authorList>
            <person name="Sahin N."/>
            <person name="Ay H."/>
            <person name="Saygin H."/>
        </authorList>
    </citation>
    <scope>NUCLEOTIDE SEQUENCE [LARGE SCALE GENOMIC DNA]</scope>
    <source>
        <strain evidence="8 9">DSM 41900</strain>
    </source>
</reference>
<evidence type="ECO:0000256" key="5">
    <source>
        <dbReference type="ARBA" id="ARBA00022900"/>
    </source>
</evidence>
<dbReference type="OrthoDB" id="3427327at2"/>
<dbReference type="Proteomes" id="UP000295345">
    <property type="component" value="Unassembled WGS sequence"/>
</dbReference>
<sequence>MLASAVAPVGAVAVPVGPSVARAEVPSHELVITIEEAGTADGSSTLECAPAGGDHPESDAACETLLDVEQPFDGVDEGTMCTYMYGGPAHATVEGVWNGEPVSAEFTRSNGCEIARWDALVPALPAVAG</sequence>
<evidence type="ECO:0000313" key="8">
    <source>
        <dbReference type="EMBL" id="TDC62209.1"/>
    </source>
</evidence>
<keyword evidence="3" id="KW-0964">Secreted</keyword>
<keyword evidence="5" id="KW-0722">Serine protease inhibitor</keyword>
<evidence type="ECO:0000256" key="2">
    <source>
        <dbReference type="ARBA" id="ARBA00010472"/>
    </source>
</evidence>
<dbReference type="InterPro" id="IPR023549">
    <property type="entry name" value="Subtilisin_inhibitor"/>
</dbReference>
<evidence type="ECO:0000256" key="4">
    <source>
        <dbReference type="ARBA" id="ARBA00022690"/>
    </source>
</evidence>
<organism evidence="8 9">
    <name type="scientific">Streptomyces hainanensis</name>
    <dbReference type="NCBI Taxonomy" id="402648"/>
    <lineage>
        <taxon>Bacteria</taxon>
        <taxon>Bacillati</taxon>
        <taxon>Actinomycetota</taxon>
        <taxon>Actinomycetes</taxon>
        <taxon>Kitasatosporales</taxon>
        <taxon>Streptomycetaceae</taxon>
        <taxon>Streptomyces</taxon>
    </lineage>
</organism>